<dbReference type="EMBL" id="GL832959">
    <property type="protein sequence ID" value="EGD81598.1"/>
    <property type="molecule type" value="Genomic_DNA"/>
</dbReference>
<dbReference type="STRING" id="946362.F2U1U6"/>
<keyword evidence="5" id="KW-1185">Reference proteome</keyword>
<sequence length="558" mass="62147">MLRLGLCWTRRCCHGVAVTTPTALAPASSQHRALSGAACSESRTRRRIRGCSTVVCDRSGSLMSAWSLPRSHAAPRLHQHHQQQQPVHSSAPRATYSTHAVPPTNEMHPCEQGEVQQQQQQQQQQQSQEHGRPRVHKRGEGAQLNSRQRRQHGSRSQSDEVSSVQETIYKLLQQGQFSEAIGLCHTSKLRRFYTKTAWYQLTGMQLGKSIEAAKAFVEATPPRLAHPIILPYLQLLLHQLDPPITEGPMPWLQMPLFDRSPFVRIPGTPDSSVRPDVLSLLHLCAERGAVTKPDGGVLLDTCKRWDTRTETAMTLLRNGIGVHPRVYNAMLTAYKDSGDHARWQALSALLVKHNLLNTQLTTSLLSIMSKDVDTYAPEHMLAVFKAERKPNVRTYTALLDGMARRGEVDTALEILQVMQKSSMKPNAITFSLAALACARSNRTHALVQVLNMMHAHGMSISTDVFASIIANVAAHSTLTETDRVWDLCTGAFGVVPDVRCYTGIIHAHLLRSQHHRAVDYIADMHARGVKPDGPLRRLIKRKLPSDYAHMVHSRGQAT</sequence>
<accession>F2U1U6</accession>
<dbReference type="InParanoid" id="F2U1U6"/>
<dbReference type="eggNOG" id="KOG4197">
    <property type="taxonomic scope" value="Eukaryota"/>
</dbReference>
<evidence type="ECO:0000313" key="4">
    <source>
        <dbReference type="EMBL" id="EGD81598.1"/>
    </source>
</evidence>
<feature type="region of interest" description="Disordered" evidence="3">
    <location>
        <begin position="72"/>
        <end position="163"/>
    </location>
</feature>
<dbReference type="PANTHER" id="PTHR47447">
    <property type="entry name" value="OS03G0856100 PROTEIN"/>
    <property type="match status" value="1"/>
</dbReference>
<dbReference type="PANTHER" id="PTHR47447:SF17">
    <property type="entry name" value="OS12G0638900 PROTEIN"/>
    <property type="match status" value="1"/>
</dbReference>
<dbReference type="PROSITE" id="PS51375">
    <property type="entry name" value="PPR"/>
    <property type="match status" value="1"/>
</dbReference>
<evidence type="ECO:0000256" key="3">
    <source>
        <dbReference type="SAM" id="MobiDB-lite"/>
    </source>
</evidence>
<evidence type="ECO:0000256" key="2">
    <source>
        <dbReference type="PROSITE-ProRule" id="PRU00708"/>
    </source>
</evidence>
<dbReference type="InterPro" id="IPR002885">
    <property type="entry name" value="PPR_rpt"/>
</dbReference>
<gene>
    <name evidence="4" type="ORF">PTSG_02313</name>
</gene>
<dbReference type="GeneID" id="16077395"/>
<feature type="compositionally biased region" description="Low complexity" evidence="3">
    <location>
        <begin position="116"/>
        <end position="128"/>
    </location>
</feature>
<reference evidence="4" key="1">
    <citation type="submission" date="2009-08" db="EMBL/GenBank/DDBJ databases">
        <title>Annotation of Salpingoeca rosetta.</title>
        <authorList>
            <consortium name="The Broad Institute Genome Sequencing Platform"/>
            <person name="Russ C."/>
            <person name="Cuomo C."/>
            <person name="Burger G."/>
            <person name="Gray M.W."/>
            <person name="Holland P.W.H."/>
            <person name="King N."/>
            <person name="Lang F.B.F."/>
            <person name="Roger A.J."/>
            <person name="Ruiz-Trillo I."/>
            <person name="Young S.K."/>
            <person name="Zeng Q."/>
            <person name="Gargeya S."/>
            <person name="Alvarado L."/>
            <person name="Berlin A."/>
            <person name="Chapman S.B."/>
            <person name="Chen Z."/>
            <person name="Freedman E."/>
            <person name="Gellesch M."/>
            <person name="Goldberg J."/>
            <person name="Griggs A."/>
            <person name="Gujja S."/>
            <person name="Heilman E."/>
            <person name="Heiman D."/>
            <person name="Howarth C."/>
            <person name="Mehta T."/>
            <person name="Neiman D."/>
            <person name="Pearson M."/>
            <person name="Roberts A."/>
            <person name="Saif S."/>
            <person name="Shea T."/>
            <person name="Shenoy N."/>
            <person name="Sisk P."/>
            <person name="Stolte C."/>
            <person name="Sykes S."/>
            <person name="White J."/>
            <person name="Yandava C."/>
            <person name="Haas B."/>
            <person name="Nusbaum C."/>
            <person name="Birren B."/>
        </authorList>
    </citation>
    <scope>NUCLEOTIDE SEQUENCE</scope>
    <source>
        <strain evidence="4">ATCC 50818</strain>
    </source>
</reference>
<evidence type="ECO:0008006" key="6">
    <source>
        <dbReference type="Google" id="ProtNLM"/>
    </source>
</evidence>
<dbReference type="Proteomes" id="UP000007799">
    <property type="component" value="Unassembled WGS sequence"/>
</dbReference>
<feature type="repeat" description="PPR" evidence="2">
    <location>
        <begin position="391"/>
        <end position="425"/>
    </location>
</feature>
<keyword evidence="1" id="KW-0677">Repeat</keyword>
<dbReference type="Pfam" id="PF13041">
    <property type="entry name" value="PPR_2"/>
    <property type="match status" value="1"/>
</dbReference>
<dbReference type="NCBIfam" id="TIGR00756">
    <property type="entry name" value="PPR"/>
    <property type="match status" value="2"/>
</dbReference>
<dbReference type="InterPro" id="IPR011990">
    <property type="entry name" value="TPR-like_helical_dom_sf"/>
</dbReference>
<protein>
    <recommendedName>
        <fullName evidence="6">Pentacotripeptide-repeat region of PRORP domain-containing protein</fullName>
    </recommendedName>
</protein>
<proteinExistence type="predicted"/>
<evidence type="ECO:0000313" key="5">
    <source>
        <dbReference type="Proteomes" id="UP000007799"/>
    </source>
</evidence>
<dbReference type="OrthoDB" id="185373at2759"/>
<dbReference type="RefSeq" id="XP_004996802.1">
    <property type="nucleotide sequence ID" value="XM_004996745.1"/>
</dbReference>
<dbReference type="KEGG" id="sre:PTSG_02313"/>
<dbReference type="Gene3D" id="1.25.40.10">
    <property type="entry name" value="Tetratricopeptide repeat domain"/>
    <property type="match status" value="1"/>
</dbReference>
<evidence type="ECO:0000256" key="1">
    <source>
        <dbReference type="ARBA" id="ARBA00022737"/>
    </source>
</evidence>
<name>F2U1U6_SALR5</name>
<organism evidence="4 5">
    <name type="scientific">Salpingoeca rosetta (strain ATCC 50818 / BSB-021)</name>
    <dbReference type="NCBI Taxonomy" id="946362"/>
    <lineage>
        <taxon>Eukaryota</taxon>
        <taxon>Choanoflagellata</taxon>
        <taxon>Craspedida</taxon>
        <taxon>Salpingoecidae</taxon>
        <taxon>Salpingoeca</taxon>
    </lineage>
</organism>
<dbReference type="AlphaFoldDB" id="F2U1U6"/>